<keyword evidence="5 8" id="KW-0342">GTP-binding</keyword>
<evidence type="ECO:0000256" key="5">
    <source>
        <dbReference type="ARBA" id="ARBA00023134"/>
    </source>
</evidence>
<keyword evidence="7 8" id="KW-0675">Receptor</keyword>
<evidence type="ECO:0000256" key="3">
    <source>
        <dbReference type="ARBA" id="ARBA00022741"/>
    </source>
</evidence>
<evidence type="ECO:0000256" key="4">
    <source>
        <dbReference type="ARBA" id="ARBA00022801"/>
    </source>
</evidence>
<keyword evidence="3 8" id="KW-0547">Nucleotide-binding</keyword>
<sequence length="315" mass="35368">MFDSLKKKLAGLFKKESKDDENLNINDKVNENISNKSENQESLFIKRDEFDERVQEILIESDVSFESAERIVEMLKNREKKLSRKISYDDIKSNLRSVLYDVLSQAKSDLDLLNVDKKPYVILFIGINGTGKTTTIGKIASYLKNNNKKVVIAAGDTFRAGAIEQISIIGEKTGTEVIKHDFGSDPASVAYDAIEHARARRIDYVLIDSAGRMQTNKNLLSEMKKIKRVARPDLTLLVLDGMIGNDAIEQAKTFMNEINFDGVVLTKLDTDARGGAVISVAMEIKKPIMFVGVGQGLNDIMRFDPDWYLDKIFSS</sequence>
<keyword evidence="6 8" id="KW-0472">Membrane</keyword>
<feature type="binding site" evidence="8">
    <location>
        <begin position="126"/>
        <end position="133"/>
    </location>
    <ligand>
        <name>GTP</name>
        <dbReference type="ChEBI" id="CHEBI:37565"/>
    </ligand>
</feature>
<keyword evidence="4 8" id="KW-0378">Hydrolase</keyword>
<dbReference type="EC" id="3.6.5.4" evidence="8"/>
<keyword evidence="2 8" id="KW-0963">Cytoplasm</keyword>
<protein>
    <recommendedName>
        <fullName evidence="8">Signal recognition particle receptor FtsY</fullName>
        <shortName evidence="8">SRP receptor</shortName>
        <ecNumber evidence="8">3.6.5.4</ecNumber>
    </recommendedName>
</protein>
<dbReference type="SMART" id="SM00382">
    <property type="entry name" value="AAA"/>
    <property type="match status" value="1"/>
</dbReference>
<organism evidence="10 11">
    <name type="scientific">Picrophilus torridus (strain ATCC 700027 / DSM 9790 / JCM 10055 / NBRC 100828 / KAW 2/3)</name>
    <dbReference type="NCBI Taxonomy" id="1122961"/>
    <lineage>
        <taxon>Archaea</taxon>
        <taxon>Methanobacteriati</taxon>
        <taxon>Thermoplasmatota</taxon>
        <taxon>Thermoplasmata</taxon>
        <taxon>Thermoplasmatales</taxon>
        <taxon>Picrophilaceae</taxon>
        <taxon>Picrophilus</taxon>
    </lineage>
</organism>
<evidence type="ECO:0000256" key="6">
    <source>
        <dbReference type="ARBA" id="ARBA00023136"/>
    </source>
</evidence>
<comment type="function">
    <text evidence="8">Involved in targeting and insertion of nascent membrane proteins into the cytoplasmic membrane. Acts as a receptor for the complex formed by the signal recognition particle (SRP) and the ribosome-nascent chain (RNC).</text>
</comment>
<evidence type="ECO:0000313" key="11">
    <source>
        <dbReference type="Proteomes" id="UP000192315"/>
    </source>
</evidence>
<evidence type="ECO:0000256" key="2">
    <source>
        <dbReference type="ARBA" id="ARBA00022490"/>
    </source>
</evidence>
<dbReference type="CDD" id="cd17874">
    <property type="entry name" value="FtsY"/>
    <property type="match status" value="1"/>
</dbReference>
<dbReference type="Proteomes" id="UP000192315">
    <property type="component" value="Unassembled WGS sequence"/>
</dbReference>
<comment type="subunit">
    <text evidence="8">Part of the signal recognition particle protein translocation system, which is composed of SRP and FtsY.</text>
</comment>
<dbReference type="Pfam" id="PF00448">
    <property type="entry name" value="SRP54"/>
    <property type="match status" value="1"/>
</dbReference>
<comment type="similarity">
    <text evidence="8">Belongs to the GTP-binding SRP family. FtsY subfamily.</text>
</comment>
<feature type="domain" description="SRP54-type proteins GTP-binding" evidence="9">
    <location>
        <begin position="287"/>
        <end position="300"/>
    </location>
</feature>
<keyword evidence="11" id="KW-1185">Reference proteome</keyword>
<dbReference type="PANTHER" id="PTHR43134:SF1">
    <property type="entry name" value="SIGNAL RECOGNITION PARTICLE RECEPTOR SUBUNIT ALPHA"/>
    <property type="match status" value="1"/>
</dbReference>
<evidence type="ECO:0000256" key="7">
    <source>
        <dbReference type="ARBA" id="ARBA00023170"/>
    </source>
</evidence>
<dbReference type="GO" id="GO:0006614">
    <property type="term" value="P:SRP-dependent cotranslational protein targeting to membrane"/>
    <property type="evidence" value="ECO:0007669"/>
    <property type="project" value="InterPro"/>
</dbReference>
<dbReference type="AlphaFoldDB" id="A0A8G2FWK3"/>
<dbReference type="Gene3D" id="3.40.50.300">
    <property type="entry name" value="P-loop containing nucleotide triphosphate hydrolases"/>
    <property type="match status" value="1"/>
</dbReference>
<comment type="subcellular location">
    <subcellularLocation>
        <location evidence="8">Cell membrane</location>
        <topology evidence="8">Peripheral membrane protein</topology>
        <orientation evidence="8">Cytoplasmic side</orientation>
    </subcellularLocation>
    <subcellularLocation>
        <location evidence="8">Cytoplasm</location>
    </subcellularLocation>
</comment>
<feature type="binding site" evidence="8">
    <location>
        <begin position="266"/>
        <end position="269"/>
    </location>
    <ligand>
        <name>GTP</name>
        <dbReference type="ChEBI" id="CHEBI:37565"/>
    </ligand>
</feature>
<evidence type="ECO:0000259" key="9">
    <source>
        <dbReference type="PROSITE" id="PS00300"/>
    </source>
</evidence>
<dbReference type="InterPro" id="IPR027417">
    <property type="entry name" value="P-loop_NTPase"/>
</dbReference>
<dbReference type="InterPro" id="IPR003593">
    <property type="entry name" value="AAA+_ATPase"/>
</dbReference>
<dbReference type="GO" id="GO:0005886">
    <property type="term" value="C:plasma membrane"/>
    <property type="evidence" value="ECO:0007669"/>
    <property type="project" value="UniProtKB-SubCell"/>
</dbReference>
<dbReference type="PROSITE" id="PS00300">
    <property type="entry name" value="SRP54"/>
    <property type="match status" value="1"/>
</dbReference>
<dbReference type="GO" id="GO:0005047">
    <property type="term" value="F:signal recognition particle binding"/>
    <property type="evidence" value="ECO:0007669"/>
    <property type="project" value="TreeGrafter"/>
</dbReference>
<evidence type="ECO:0000256" key="1">
    <source>
        <dbReference type="ARBA" id="ARBA00022475"/>
    </source>
</evidence>
<name>A0A8G2FWK3_PICTO</name>
<dbReference type="InterPro" id="IPR004390">
    <property type="entry name" value="SR_rcpt_FtsY"/>
</dbReference>
<evidence type="ECO:0000313" key="10">
    <source>
        <dbReference type="EMBL" id="SMD30830.1"/>
    </source>
</evidence>
<dbReference type="Gene3D" id="1.20.120.140">
    <property type="entry name" value="Signal recognition particle SRP54, nucleotide-binding domain"/>
    <property type="match status" value="1"/>
</dbReference>
<dbReference type="InterPro" id="IPR000897">
    <property type="entry name" value="SRP54_GTPase_dom"/>
</dbReference>
<comment type="caution">
    <text evidence="10">The sequence shown here is derived from an EMBL/GenBank/DDBJ whole genome shotgun (WGS) entry which is preliminary data.</text>
</comment>
<dbReference type="GO" id="GO:0005525">
    <property type="term" value="F:GTP binding"/>
    <property type="evidence" value="ECO:0007669"/>
    <property type="project" value="UniProtKB-UniRule"/>
</dbReference>
<dbReference type="SMART" id="SM00962">
    <property type="entry name" value="SRP54"/>
    <property type="match status" value="1"/>
</dbReference>
<dbReference type="InterPro" id="IPR042101">
    <property type="entry name" value="SRP54_N_sf"/>
</dbReference>
<evidence type="ECO:0000256" key="8">
    <source>
        <dbReference type="HAMAP-Rule" id="MF_00920"/>
    </source>
</evidence>
<dbReference type="EMBL" id="FWYE01000002">
    <property type="protein sequence ID" value="SMD30830.1"/>
    <property type="molecule type" value="Genomic_DNA"/>
</dbReference>
<dbReference type="GO" id="GO:0003924">
    <property type="term" value="F:GTPase activity"/>
    <property type="evidence" value="ECO:0007669"/>
    <property type="project" value="UniProtKB-UniRule"/>
</dbReference>
<keyword evidence="1 8" id="KW-1003">Cell membrane</keyword>
<accession>A0A8G2FWK3</accession>
<dbReference type="HAMAP" id="MF_00920">
    <property type="entry name" value="FtsY"/>
    <property type="match status" value="1"/>
</dbReference>
<proteinExistence type="inferred from homology"/>
<dbReference type="NCBIfam" id="TIGR00064">
    <property type="entry name" value="ftsY"/>
    <property type="match status" value="1"/>
</dbReference>
<feature type="binding site" evidence="8">
    <location>
        <begin position="208"/>
        <end position="212"/>
    </location>
    <ligand>
        <name>GTP</name>
        <dbReference type="ChEBI" id="CHEBI:37565"/>
    </ligand>
</feature>
<dbReference type="SUPFAM" id="SSF47364">
    <property type="entry name" value="Domain of the SRP/SRP receptor G-proteins"/>
    <property type="match status" value="1"/>
</dbReference>
<dbReference type="SUPFAM" id="SSF52540">
    <property type="entry name" value="P-loop containing nucleoside triphosphate hydrolases"/>
    <property type="match status" value="1"/>
</dbReference>
<dbReference type="InterPro" id="IPR036225">
    <property type="entry name" value="SRP/SRP_N"/>
</dbReference>
<reference evidence="10 11" key="1">
    <citation type="submission" date="2017-04" db="EMBL/GenBank/DDBJ databases">
        <authorList>
            <person name="Varghese N."/>
            <person name="Submissions S."/>
        </authorList>
    </citation>
    <scope>NUCLEOTIDE SEQUENCE [LARGE SCALE GENOMIC DNA]</scope>
    <source>
        <strain evidence="10 11">DSM 9789</strain>
    </source>
</reference>
<dbReference type="FunFam" id="3.40.50.300:FF:000053">
    <property type="entry name" value="Signal recognition particle receptor FtsY"/>
    <property type="match status" value="1"/>
</dbReference>
<dbReference type="GO" id="GO:0005737">
    <property type="term" value="C:cytoplasm"/>
    <property type="evidence" value="ECO:0007669"/>
    <property type="project" value="UniProtKB-SubCell"/>
</dbReference>
<dbReference type="PANTHER" id="PTHR43134">
    <property type="entry name" value="SIGNAL RECOGNITION PARTICLE RECEPTOR SUBUNIT ALPHA"/>
    <property type="match status" value="1"/>
</dbReference>
<gene>
    <name evidence="8" type="primary">ftsY</name>
    <name evidence="10" type="ORF">SAMN02745355_0744</name>
</gene>
<dbReference type="RefSeq" id="WP_084272705.1">
    <property type="nucleotide sequence ID" value="NZ_FWYE01000002.1"/>
</dbReference>
<comment type="catalytic activity">
    <reaction evidence="8">
        <text>GTP + H2O = GDP + phosphate + H(+)</text>
        <dbReference type="Rhea" id="RHEA:19669"/>
        <dbReference type="ChEBI" id="CHEBI:15377"/>
        <dbReference type="ChEBI" id="CHEBI:15378"/>
        <dbReference type="ChEBI" id="CHEBI:37565"/>
        <dbReference type="ChEBI" id="CHEBI:43474"/>
        <dbReference type="ChEBI" id="CHEBI:58189"/>
        <dbReference type="EC" id="3.6.5.4"/>
    </reaction>
</comment>